<reference evidence="2" key="1">
    <citation type="journal article" date="2020" name="mSystems">
        <title>Genome- and Community-Level Interaction Insights into Carbon Utilization and Element Cycling Functions of Hydrothermarchaeota in Hydrothermal Sediment.</title>
        <authorList>
            <person name="Zhou Z."/>
            <person name="Liu Y."/>
            <person name="Xu W."/>
            <person name="Pan J."/>
            <person name="Luo Z.H."/>
            <person name="Li M."/>
        </authorList>
    </citation>
    <scope>NUCLEOTIDE SEQUENCE [LARGE SCALE GENOMIC DNA]</scope>
    <source>
        <strain evidence="2">SpSt-143</strain>
    </source>
</reference>
<dbReference type="InterPro" id="IPR014729">
    <property type="entry name" value="Rossmann-like_a/b/a_fold"/>
</dbReference>
<organism evidence="2">
    <name type="scientific">Rhodothermus marinus</name>
    <name type="common">Rhodothermus obamensis</name>
    <dbReference type="NCBI Taxonomy" id="29549"/>
    <lineage>
        <taxon>Bacteria</taxon>
        <taxon>Pseudomonadati</taxon>
        <taxon>Rhodothermota</taxon>
        <taxon>Rhodothermia</taxon>
        <taxon>Rhodothermales</taxon>
        <taxon>Rhodothermaceae</taxon>
        <taxon>Rhodothermus</taxon>
    </lineage>
</organism>
<comment type="caution">
    <text evidence="2">The sequence shown here is derived from an EMBL/GenBank/DDBJ whole genome shotgun (WGS) entry which is preliminary data.</text>
</comment>
<dbReference type="Pfam" id="PF01902">
    <property type="entry name" value="Diphthami_syn_2"/>
    <property type="match status" value="1"/>
</dbReference>
<dbReference type="Gene3D" id="3.40.50.620">
    <property type="entry name" value="HUPs"/>
    <property type="match status" value="1"/>
</dbReference>
<dbReference type="AlphaFoldDB" id="A0A7V2B0W2"/>
<dbReference type="GO" id="GO:0016787">
    <property type="term" value="F:hydrolase activity"/>
    <property type="evidence" value="ECO:0007669"/>
    <property type="project" value="UniProtKB-KW"/>
</dbReference>
<sequence>MPQPILVSWSGGKDSALALYRLLQDPSWQVKGLLCTISQPYDRVTMHGVRRVLLERQVAALAVGPLFPIYLPPNASNTTYEAAWAETLRPLRKRGVCHVAFGDIFLEDIRAYRERQLAALDMTPVFPIWTGRRERTASMALLETFWKAGFRTRIVCVDARHLGPEWAGRELTPRVVDALPTTVDPCGENGELHTFVFAGPLFRTPVAHRLGRHVTRQGFHFRDLLPIG</sequence>
<keyword evidence="2" id="KW-0378">Hydrolase</keyword>
<dbReference type="Gene3D" id="3.90.1490.10">
    <property type="entry name" value="putative n-type atp pyrophosphatase, domain 2"/>
    <property type="match status" value="1"/>
</dbReference>
<proteinExistence type="predicted"/>
<accession>A0A7V2B0W2</accession>
<evidence type="ECO:0000313" key="2">
    <source>
        <dbReference type="EMBL" id="HER96199.1"/>
    </source>
</evidence>
<evidence type="ECO:0000259" key="1">
    <source>
        <dbReference type="Pfam" id="PF01902"/>
    </source>
</evidence>
<dbReference type="EMBL" id="DSGB01000005">
    <property type="protein sequence ID" value="HER96199.1"/>
    <property type="molecule type" value="Genomic_DNA"/>
</dbReference>
<name>A0A7V2B0W2_RHOMR</name>
<protein>
    <submittedName>
        <fullName evidence="2">Adenine nucleotide alpha hydrolase</fullName>
    </submittedName>
</protein>
<dbReference type="InterPro" id="IPR002761">
    <property type="entry name" value="Diphthami_syn_dom"/>
</dbReference>
<feature type="domain" description="Diphthamide synthase" evidence="1">
    <location>
        <begin position="7"/>
        <end position="204"/>
    </location>
</feature>
<dbReference type="SUPFAM" id="SSF52402">
    <property type="entry name" value="Adenine nucleotide alpha hydrolases-like"/>
    <property type="match status" value="1"/>
</dbReference>
<gene>
    <name evidence="2" type="ORF">ENO59_06740</name>
</gene>